<organism evidence="1 2">
    <name type="scientific">Adiantum capillus-veneris</name>
    <name type="common">Maidenhair fern</name>
    <dbReference type="NCBI Taxonomy" id="13818"/>
    <lineage>
        <taxon>Eukaryota</taxon>
        <taxon>Viridiplantae</taxon>
        <taxon>Streptophyta</taxon>
        <taxon>Embryophyta</taxon>
        <taxon>Tracheophyta</taxon>
        <taxon>Polypodiopsida</taxon>
        <taxon>Polypodiidae</taxon>
        <taxon>Polypodiales</taxon>
        <taxon>Pteridineae</taxon>
        <taxon>Pteridaceae</taxon>
        <taxon>Vittarioideae</taxon>
        <taxon>Adiantum</taxon>
    </lineage>
</organism>
<dbReference type="EMBL" id="JABFUD020000018">
    <property type="protein sequence ID" value="KAI5066613.1"/>
    <property type="molecule type" value="Genomic_DNA"/>
</dbReference>
<protein>
    <submittedName>
        <fullName evidence="1">Uncharacterized protein</fullName>
    </submittedName>
</protein>
<dbReference type="Proteomes" id="UP000886520">
    <property type="component" value="Chromosome 18"/>
</dbReference>
<gene>
    <name evidence="1" type="ORF">GOP47_0019237</name>
</gene>
<sequence>MGYCCRLSPGLAFDPLLMSCSQPHAPEVKVMQPRPVPMQKREYTPCMQEEKAEILPTNACVTEAANMPVKLRIRSGMFAASLVSQAFVGSVSAFSSIQSLLGTLMNVLSFALGVGQVPALLLPEIFSEPNQGKGNGCEHVCALDHQLPGWVIVSPLATAAGGTLTICLFCFGCCLENDEEINICVSSLGQQSRKTTPFPQRRGLHAQWIDYSSNRCAAKSILIKLESQQQGKNIAVLINITRV</sequence>
<accession>A0A9D4UEQ2</accession>
<evidence type="ECO:0000313" key="1">
    <source>
        <dbReference type="EMBL" id="KAI5066613.1"/>
    </source>
</evidence>
<reference evidence="1" key="1">
    <citation type="submission" date="2021-01" db="EMBL/GenBank/DDBJ databases">
        <title>Adiantum capillus-veneris genome.</title>
        <authorList>
            <person name="Fang Y."/>
            <person name="Liao Q."/>
        </authorList>
    </citation>
    <scope>NUCLEOTIDE SEQUENCE</scope>
    <source>
        <strain evidence="1">H3</strain>
        <tissue evidence="1">Leaf</tissue>
    </source>
</reference>
<comment type="caution">
    <text evidence="1">The sequence shown here is derived from an EMBL/GenBank/DDBJ whole genome shotgun (WGS) entry which is preliminary data.</text>
</comment>
<dbReference type="AlphaFoldDB" id="A0A9D4UEQ2"/>
<keyword evidence="2" id="KW-1185">Reference proteome</keyword>
<name>A0A9D4UEQ2_ADICA</name>
<proteinExistence type="predicted"/>
<evidence type="ECO:0000313" key="2">
    <source>
        <dbReference type="Proteomes" id="UP000886520"/>
    </source>
</evidence>
<dbReference type="OrthoDB" id="6612291at2759"/>